<sequence>MAANEKLKWCQKGRNDFECLICNRKLSSKQRVFLHLKAVHRLSSESNDTIKEYRKQDCWKKSDDGKYECSVCKKKLASKQRVLMHLHGVHRMTPVRREKKKYKHDKTESVPRSTAYRWERKKSGECANTSAKWILFRDPSSTTGNEDLSVDPVELPGNDSGSRLDDSKTEKFVVAQEKTTDLSFSELLPVLCSDTSKTTCGTEEKMLLDDFSSSDSDTDSDHDTASKSDADDLECHLDMPEKEYQALSLLSCFLRNQFSASASKDIVETLREIFPKLKEINTLNWDEMLSHIDNTSLKEIHYCELCTKVFPVENENVFHCQSTDCEGLRYKGPLRNQNKTSRQPRQSFVFADVGKQLTDLLQTPGIWEDIQATKKSAFERLNSGSSILTDIVDGQEYRKLMKDGFLKESENLTAIFNTDGLKIICGIMDLPAKAELLNMSYFNGPFPCITCEEEGKTVKQGKGTARCLPYRSPDDRSMERRHEVVIENMRSGSPKSRSKGFKGKSGISYLKDFDLVSGIVPDYMHGVCLGVTKTLMYEYLENFLCLSEGIHILLGNAISEESLTKAKGLLQQFYASFARLYGEGSSGLNIHNTGSHLCDFVKLWGPIWCWSCFPFEDINAMLLNSVHGTGVVLKQAMKYRQAQLCIRRKGLELKKCNSWKVNYMASNCAVAGAMQVLQQHELEDSVKANLINLLQENFLDKLKKLNRVVVNEKRFYSEQYTRMQKRICTVVLFRNNEIGKIKYFVFCNYTDSVYAVLQKLERIPEGQENHYIPVTFSQEIVVSNVENLIEVLVYLDLQDVNRKYVIKMPNGYGHAIFK</sequence>
<dbReference type="PROSITE" id="PS50157">
    <property type="entry name" value="ZINC_FINGER_C2H2_2"/>
    <property type="match status" value="2"/>
</dbReference>
<reference evidence="4" key="1">
    <citation type="submission" date="2022-08" db="UniProtKB">
        <authorList>
            <consortium name="EnsemblMetazoa"/>
        </authorList>
    </citation>
    <scope>IDENTIFICATION</scope>
    <source>
        <strain evidence="4">05x7-T-G4-1.051#20</strain>
    </source>
</reference>
<evidence type="ECO:0000313" key="5">
    <source>
        <dbReference type="Proteomes" id="UP000005408"/>
    </source>
</evidence>
<dbReference type="GO" id="GO:0008270">
    <property type="term" value="F:zinc ion binding"/>
    <property type="evidence" value="ECO:0007669"/>
    <property type="project" value="UniProtKB-KW"/>
</dbReference>
<evidence type="ECO:0000259" key="3">
    <source>
        <dbReference type="PROSITE" id="PS50157"/>
    </source>
</evidence>
<accession>A0A8W8NP23</accession>
<dbReference type="SMART" id="SM00355">
    <property type="entry name" value="ZnF_C2H2"/>
    <property type="match status" value="2"/>
</dbReference>
<keyword evidence="5" id="KW-1185">Reference proteome</keyword>
<dbReference type="PANTHER" id="PTHR46579">
    <property type="entry name" value="F5/8 TYPE C DOMAIN-CONTAINING PROTEIN-RELATED"/>
    <property type="match status" value="1"/>
</dbReference>
<keyword evidence="1" id="KW-0479">Metal-binding</keyword>
<feature type="region of interest" description="Disordered" evidence="2">
    <location>
        <begin position="143"/>
        <end position="167"/>
    </location>
</feature>
<dbReference type="PANTHER" id="PTHR46579:SF1">
    <property type="entry name" value="F5_8 TYPE C DOMAIN-CONTAINING PROTEIN"/>
    <property type="match status" value="1"/>
</dbReference>
<dbReference type="InterPro" id="IPR013087">
    <property type="entry name" value="Znf_C2H2_type"/>
</dbReference>
<feature type="domain" description="C2H2-type" evidence="3">
    <location>
        <begin position="17"/>
        <end position="45"/>
    </location>
</feature>
<name>A0A8W8NP23_MAGGI</name>
<keyword evidence="1" id="KW-0862">Zinc</keyword>
<dbReference type="PROSITE" id="PS00028">
    <property type="entry name" value="ZINC_FINGER_C2H2_1"/>
    <property type="match status" value="2"/>
</dbReference>
<evidence type="ECO:0000256" key="1">
    <source>
        <dbReference type="PROSITE-ProRule" id="PRU00042"/>
    </source>
</evidence>
<dbReference type="EnsemblMetazoa" id="G8407.3">
    <property type="protein sequence ID" value="G8407.3:cds"/>
    <property type="gene ID" value="G8407"/>
</dbReference>
<evidence type="ECO:0000313" key="4">
    <source>
        <dbReference type="EnsemblMetazoa" id="G8407.3:cds"/>
    </source>
</evidence>
<keyword evidence="1" id="KW-0863">Zinc-finger</keyword>
<dbReference type="Proteomes" id="UP000005408">
    <property type="component" value="Unassembled WGS sequence"/>
</dbReference>
<feature type="domain" description="C2H2-type" evidence="3">
    <location>
        <begin position="67"/>
        <end position="90"/>
    </location>
</feature>
<organism evidence="4 5">
    <name type="scientific">Magallana gigas</name>
    <name type="common">Pacific oyster</name>
    <name type="synonym">Crassostrea gigas</name>
    <dbReference type="NCBI Taxonomy" id="29159"/>
    <lineage>
        <taxon>Eukaryota</taxon>
        <taxon>Metazoa</taxon>
        <taxon>Spiralia</taxon>
        <taxon>Lophotrochozoa</taxon>
        <taxon>Mollusca</taxon>
        <taxon>Bivalvia</taxon>
        <taxon>Autobranchia</taxon>
        <taxon>Pteriomorphia</taxon>
        <taxon>Ostreida</taxon>
        <taxon>Ostreoidea</taxon>
        <taxon>Ostreidae</taxon>
        <taxon>Magallana</taxon>
    </lineage>
</organism>
<dbReference type="AlphaFoldDB" id="A0A8W8NP23"/>
<proteinExistence type="predicted"/>
<evidence type="ECO:0000256" key="2">
    <source>
        <dbReference type="SAM" id="MobiDB-lite"/>
    </source>
</evidence>
<protein>
    <recommendedName>
        <fullName evidence="3">C2H2-type domain-containing protein</fullName>
    </recommendedName>
</protein>